<comment type="caution">
    <text evidence="2">The sequence shown here is derived from an EMBL/GenBank/DDBJ whole genome shotgun (WGS) entry which is preliminary data.</text>
</comment>
<evidence type="ECO:0000313" key="3">
    <source>
        <dbReference type="Proteomes" id="UP000603453"/>
    </source>
</evidence>
<dbReference type="AlphaFoldDB" id="A0A8H7R5C2"/>
<keyword evidence="3" id="KW-1185">Reference proteome</keyword>
<reference evidence="2" key="1">
    <citation type="submission" date="2020-12" db="EMBL/GenBank/DDBJ databases">
        <title>Metabolic potential, ecology and presence of endohyphal bacteria is reflected in genomic diversity of Mucoromycotina.</title>
        <authorList>
            <person name="Muszewska A."/>
            <person name="Okrasinska A."/>
            <person name="Steczkiewicz K."/>
            <person name="Drgas O."/>
            <person name="Orlowska M."/>
            <person name="Perlinska-Lenart U."/>
            <person name="Aleksandrzak-Piekarczyk T."/>
            <person name="Szatraj K."/>
            <person name="Zielenkiewicz U."/>
            <person name="Pilsyk S."/>
            <person name="Malc E."/>
            <person name="Mieczkowski P."/>
            <person name="Kruszewska J.S."/>
            <person name="Biernat P."/>
            <person name="Pawlowska J."/>
        </authorList>
    </citation>
    <scope>NUCLEOTIDE SEQUENCE</scope>
    <source>
        <strain evidence="2">WA0000017839</strain>
    </source>
</reference>
<dbReference type="EMBL" id="JAEPRD010000041">
    <property type="protein sequence ID" value="KAG2204839.1"/>
    <property type="molecule type" value="Genomic_DNA"/>
</dbReference>
<name>A0A8H7R5C2_9FUNG</name>
<organism evidence="2 3">
    <name type="scientific">Mucor saturninus</name>
    <dbReference type="NCBI Taxonomy" id="64648"/>
    <lineage>
        <taxon>Eukaryota</taxon>
        <taxon>Fungi</taxon>
        <taxon>Fungi incertae sedis</taxon>
        <taxon>Mucoromycota</taxon>
        <taxon>Mucoromycotina</taxon>
        <taxon>Mucoromycetes</taxon>
        <taxon>Mucorales</taxon>
        <taxon>Mucorineae</taxon>
        <taxon>Mucoraceae</taxon>
        <taxon>Mucor</taxon>
    </lineage>
</organism>
<evidence type="ECO:0000313" key="2">
    <source>
        <dbReference type="EMBL" id="KAG2204839.1"/>
    </source>
</evidence>
<dbReference type="OrthoDB" id="5596236at2759"/>
<proteinExistence type="predicted"/>
<protein>
    <submittedName>
        <fullName evidence="2">Uncharacterized protein</fullName>
    </submittedName>
</protein>
<dbReference type="Proteomes" id="UP000603453">
    <property type="component" value="Unassembled WGS sequence"/>
</dbReference>
<gene>
    <name evidence="2" type="ORF">INT47_004114</name>
</gene>
<evidence type="ECO:0000256" key="1">
    <source>
        <dbReference type="SAM" id="MobiDB-lite"/>
    </source>
</evidence>
<feature type="non-terminal residue" evidence="2">
    <location>
        <position position="1"/>
    </location>
</feature>
<accession>A0A8H7R5C2</accession>
<feature type="region of interest" description="Disordered" evidence="1">
    <location>
        <begin position="79"/>
        <end position="103"/>
    </location>
</feature>
<sequence length="103" mass="11785">FGVEAVNVMGNWSAPDTRFHEPIRGHGFRRLLQKVVLPSLIIPRLCNCDMATCLNMVDIVHSLRAGNGIPPRFRCGEAPQYQRRRARTQNDQANIRTVRQRCD</sequence>